<protein>
    <recommendedName>
        <fullName evidence="2">histidine kinase</fullName>
        <ecNumber evidence="2">2.7.13.3</ecNumber>
    </recommendedName>
</protein>
<dbReference type="InterPro" id="IPR005467">
    <property type="entry name" value="His_kinase_dom"/>
</dbReference>
<gene>
    <name evidence="8" type="ORF">DFH01_07950</name>
</gene>
<dbReference type="Gene3D" id="3.30.565.10">
    <property type="entry name" value="Histidine kinase-like ATPase, C-terminal domain"/>
    <property type="match status" value="1"/>
</dbReference>
<organism evidence="8 9">
    <name type="scientific">Falsiroseomonas bella</name>
    <dbReference type="NCBI Taxonomy" id="2184016"/>
    <lineage>
        <taxon>Bacteria</taxon>
        <taxon>Pseudomonadati</taxon>
        <taxon>Pseudomonadota</taxon>
        <taxon>Alphaproteobacteria</taxon>
        <taxon>Acetobacterales</taxon>
        <taxon>Roseomonadaceae</taxon>
        <taxon>Falsiroseomonas</taxon>
    </lineage>
</organism>
<keyword evidence="9" id="KW-1185">Reference proteome</keyword>
<evidence type="ECO:0000256" key="4">
    <source>
        <dbReference type="SAM" id="Coils"/>
    </source>
</evidence>
<sequence length="603" mass="64193">MTPAAAPATQDRPGGTQSLPRGGIGRRHFRWTDSFRLLWAAAVLLPALLFAGGATWAWRQVNAEAEERLARTVQMLQEHALRAFETQEIVLSAIAEASAAMGWEQIAESPAFHGLLRSYERAAAALSGIGMVRPDGFMVAVSNAHPFAAVEVADREYFRFNAAPPRDLFVANPRTGSVVGEVVVSRPRNLPVFSLSRARRDAAGRFGGVVVTAFEPQYFSDFYRRVAESPGDVAVLFRLDGALLARAPAVQDWAVRTRGDILLDVGLAASRPLLVRTVSPVDAVRRIYAVHRLDDYPVAVAYGLNQQVLLAAWGRQTVVLGLICMLTAGLLLLLTAHASRTAQRRLEAEAARAEAEAKLQQSRRLEALGQLVAGVAHDFRNTVQAVQAGARLVRSSLAQGQTTRAEEVAAMIAEAAGRGAALTDRMLAFARREHRLRADGGHSDPALVVREACELLRPTLGSGLHLRCIIAEGLPPQVRGERAELEAALINLAVNARDATEDGGAISVLMAPEEVAPGASHPEGLSPGRYARITVADTGIGMDAATLARATEAFFTTKPAGQGTGLGLASARAFTEQAGGALRIESAPGQGTTVTLWLPEAAA</sequence>
<evidence type="ECO:0000256" key="2">
    <source>
        <dbReference type="ARBA" id="ARBA00012438"/>
    </source>
</evidence>
<dbReference type="InterPro" id="IPR003594">
    <property type="entry name" value="HATPase_dom"/>
</dbReference>
<dbReference type="RefSeq" id="WP_109869779.1">
    <property type="nucleotide sequence ID" value="NZ_QGNA01000001.1"/>
</dbReference>
<dbReference type="CDD" id="cd12914">
    <property type="entry name" value="PDC1_DGC_like"/>
    <property type="match status" value="1"/>
</dbReference>
<dbReference type="PANTHER" id="PTHR43065:SF49">
    <property type="entry name" value="HISTIDINE KINASE"/>
    <property type="match status" value="1"/>
</dbReference>
<name>A0A317FNV8_9PROT</name>
<proteinExistence type="predicted"/>
<accession>A0A317FNV8</accession>
<dbReference type="InterPro" id="IPR054327">
    <property type="entry name" value="His-kinase-like_sensor"/>
</dbReference>
<keyword evidence="6" id="KW-0812">Transmembrane</keyword>
<dbReference type="InterPro" id="IPR004358">
    <property type="entry name" value="Sig_transdc_His_kin-like_C"/>
</dbReference>
<dbReference type="InterPro" id="IPR036890">
    <property type="entry name" value="HATPase_C_sf"/>
</dbReference>
<evidence type="ECO:0000256" key="5">
    <source>
        <dbReference type="SAM" id="MobiDB-lite"/>
    </source>
</evidence>
<keyword evidence="4" id="KW-0175">Coiled coil</keyword>
<dbReference type="PROSITE" id="PS50109">
    <property type="entry name" value="HIS_KIN"/>
    <property type="match status" value="1"/>
</dbReference>
<dbReference type="Gene3D" id="1.10.287.130">
    <property type="match status" value="1"/>
</dbReference>
<keyword evidence="6" id="KW-0472">Membrane</keyword>
<evidence type="ECO:0000256" key="1">
    <source>
        <dbReference type="ARBA" id="ARBA00000085"/>
    </source>
</evidence>
<dbReference type="Gene3D" id="3.30.450.20">
    <property type="entry name" value="PAS domain"/>
    <property type="match status" value="2"/>
</dbReference>
<dbReference type="PRINTS" id="PR00344">
    <property type="entry name" value="BCTRLSENSOR"/>
</dbReference>
<dbReference type="OrthoDB" id="9796100at2"/>
<dbReference type="GO" id="GO:0000155">
    <property type="term" value="F:phosphorelay sensor kinase activity"/>
    <property type="evidence" value="ECO:0007669"/>
    <property type="project" value="InterPro"/>
</dbReference>
<dbReference type="Pfam" id="PF22588">
    <property type="entry name" value="dCache_1_like"/>
    <property type="match status" value="1"/>
</dbReference>
<dbReference type="InterPro" id="IPR003661">
    <property type="entry name" value="HisK_dim/P_dom"/>
</dbReference>
<dbReference type="InterPro" id="IPR036097">
    <property type="entry name" value="HisK_dim/P_sf"/>
</dbReference>
<dbReference type="EC" id="2.7.13.3" evidence="2"/>
<dbReference type="Proteomes" id="UP000245765">
    <property type="component" value="Unassembled WGS sequence"/>
</dbReference>
<evidence type="ECO:0000259" key="7">
    <source>
        <dbReference type="PROSITE" id="PS50109"/>
    </source>
</evidence>
<feature type="domain" description="Histidine kinase" evidence="7">
    <location>
        <begin position="374"/>
        <end position="602"/>
    </location>
</feature>
<feature type="region of interest" description="Disordered" evidence="5">
    <location>
        <begin position="1"/>
        <end position="23"/>
    </location>
</feature>
<dbReference type="Pfam" id="PF02518">
    <property type="entry name" value="HATPase_c"/>
    <property type="match status" value="1"/>
</dbReference>
<dbReference type="EMBL" id="QGNA01000001">
    <property type="protein sequence ID" value="PWS39158.1"/>
    <property type="molecule type" value="Genomic_DNA"/>
</dbReference>
<dbReference type="SMART" id="SM00388">
    <property type="entry name" value="HisKA"/>
    <property type="match status" value="1"/>
</dbReference>
<evidence type="ECO:0000313" key="9">
    <source>
        <dbReference type="Proteomes" id="UP000245765"/>
    </source>
</evidence>
<feature type="coiled-coil region" evidence="4">
    <location>
        <begin position="336"/>
        <end position="368"/>
    </location>
</feature>
<comment type="caution">
    <text evidence="8">The sequence shown here is derived from an EMBL/GenBank/DDBJ whole genome shotgun (WGS) entry which is preliminary data.</text>
</comment>
<feature type="transmembrane region" description="Helical" evidence="6">
    <location>
        <begin position="37"/>
        <end position="58"/>
    </location>
</feature>
<reference evidence="9" key="1">
    <citation type="submission" date="2018-05" db="EMBL/GenBank/DDBJ databases">
        <authorList>
            <person name="Du Z."/>
            <person name="Wang X."/>
        </authorList>
    </citation>
    <scope>NUCLEOTIDE SEQUENCE [LARGE SCALE GENOMIC DNA]</scope>
    <source>
        <strain evidence="9">CQN31</strain>
    </source>
</reference>
<dbReference type="CDD" id="cd12915">
    <property type="entry name" value="PDC2_DGC_like"/>
    <property type="match status" value="1"/>
</dbReference>
<keyword evidence="3" id="KW-0597">Phosphoprotein</keyword>
<dbReference type="AlphaFoldDB" id="A0A317FNV8"/>
<comment type="catalytic activity">
    <reaction evidence="1">
        <text>ATP + protein L-histidine = ADP + protein N-phospho-L-histidine.</text>
        <dbReference type="EC" id="2.7.13.3"/>
    </reaction>
</comment>
<dbReference type="SMART" id="SM00387">
    <property type="entry name" value="HATPase_c"/>
    <property type="match status" value="1"/>
</dbReference>
<dbReference type="CDD" id="cd00082">
    <property type="entry name" value="HisKA"/>
    <property type="match status" value="1"/>
</dbReference>
<dbReference type="SUPFAM" id="SSF55874">
    <property type="entry name" value="ATPase domain of HSP90 chaperone/DNA topoisomerase II/histidine kinase"/>
    <property type="match status" value="1"/>
</dbReference>
<evidence type="ECO:0000256" key="6">
    <source>
        <dbReference type="SAM" id="Phobius"/>
    </source>
</evidence>
<feature type="transmembrane region" description="Helical" evidence="6">
    <location>
        <begin position="318"/>
        <end position="336"/>
    </location>
</feature>
<keyword evidence="6" id="KW-1133">Transmembrane helix</keyword>
<dbReference type="Pfam" id="PF00512">
    <property type="entry name" value="HisKA"/>
    <property type="match status" value="1"/>
</dbReference>
<dbReference type="SUPFAM" id="SSF47384">
    <property type="entry name" value="Homodimeric domain of signal transducing histidine kinase"/>
    <property type="match status" value="1"/>
</dbReference>
<dbReference type="PANTHER" id="PTHR43065">
    <property type="entry name" value="SENSOR HISTIDINE KINASE"/>
    <property type="match status" value="1"/>
</dbReference>
<evidence type="ECO:0000313" key="8">
    <source>
        <dbReference type="EMBL" id="PWS39158.1"/>
    </source>
</evidence>
<evidence type="ECO:0000256" key="3">
    <source>
        <dbReference type="ARBA" id="ARBA00022553"/>
    </source>
</evidence>